<dbReference type="InterPro" id="IPR018244">
    <property type="entry name" value="Allrgn_V5/Tpx1_CS"/>
</dbReference>
<reference evidence="2" key="1">
    <citation type="journal article" date="2020" name="Nature">
        <title>Giant virus diversity and host interactions through global metagenomics.</title>
        <authorList>
            <person name="Schulz F."/>
            <person name="Roux S."/>
            <person name="Paez-Espino D."/>
            <person name="Jungbluth S."/>
            <person name="Walsh D.A."/>
            <person name="Denef V.J."/>
            <person name="McMahon K.D."/>
            <person name="Konstantinidis K.T."/>
            <person name="Eloe-Fadrosh E.A."/>
            <person name="Kyrpides N.C."/>
            <person name="Woyke T."/>
        </authorList>
    </citation>
    <scope>NUCLEOTIDE SEQUENCE</scope>
    <source>
        <strain evidence="2">GVMAG-M-3300025676-16</strain>
    </source>
</reference>
<evidence type="ECO:0000313" key="2">
    <source>
        <dbReference type="EMBL" id="QHT98618.1"/>
    </source>
</evidence>
<dbReference type="GO" id="GO:0005576">
    <property type="term" value="C:extracellular region"/>
    <property type="evidence" value="ECO:0007669"/>
    <property type="project" value="InterPro"/>
</dbReference>
<dbReference type="AlphaFoldDB" id="A0A6C0IZ47"/>
<dbReference type="InterPro" id="IPR014044">
    <property type="entry name" value="CAP_dom"/>
</dbReference>
<dbReference type="PRINTS" id="PR00838">
    <property type="entry name" value="V5ALLERGEN"/>
</dbReference>
<protein>
    <recommendedName>
        <fullName evidence="1">SCP domain-containing protein</fullName>
    </recommendedName>
</protein>
<dbReference type="InterPro" id="IPR002413">
    <property type="entry name" value="V5_allergen-like"/>
</dbReference>
<dbReference type="PRINTS" id="PR00837">
    <property type="entry name" value="V5TPXLIKE"/>
</dbReference>
<dbReference type="Pfam" id="PF00188">
    <property type="entry name" value="CAP"/>
    <property type="match status" value="1"/>
</dbReference>
<dbReference type="Gene3D" id="3.40.33.10">
    <property type="entry name" value="CAP"/>
    <property type="match status" value="1"/>
</dbReference>
<dbReference type="PANTHER" id="PTHR10334">
    <property type="entry name" value="CYSTEINE-RICH SECRETORY PROTEIN-RELATED"/>
    <property type="match status" value="1"/>
</dbReference>
<dbReference type="PROSITE" id="PS01009">
    <property type="entry name" value="CRISP_1"/>
    <property type="match status" value="1"/>
</dbReference>
<dbReference type="EMBL" id="MN740294">
    <property type="protein sequence ID" value="QHT98618.1"/>
    <property type="molecule type" value="Genomic_DNA"/>
</dbReference>
<dbReference type="SUPFAM" id="SSF55797">
    <property type="entry name" value="PR-1-like"/>
    <property type="match status" value="1"/>
</dbReference>
<proteinExistence type="predicted"/>
<feature type="domain" description="SCP" evidence="1">
    <location>
        <begin position="41"/>
        <end position="187"/>
    </location>
</feature>
<dbReference type="InterPro" id="IPR035940">
    <property type="entry name" value="CAP_sf"/>
</dbReference>
<organism evidence="2">
    <name type="scientific">viral metagenome</name>
    <dbReference type="NCBI Taxonomy" id="1070528"/>
    <lineage>
        <taxon>unclassified sequences</taxon>
        <taxon>metagenomes</taxon>
        <taxon>organismal metagenomes</taxon>
    </lineage>
</organism>
<name>A0A6C0IZ47_9ZZZZ</name>
<dbReference type="InterPro" id="IPR001283">
    <property type="entry name" value="CRISP-related"/>
</dbReference>
<dbReference type="SMART" id="SM00198">
    <property type="entry name" value="SCP"/>
    <property type="match status" value="1"/>
</dbReference>
<sequence>MRIFYILIAFAALVFFLFLLYKPSTSSSKKIPKTPGSLNNEEKASFIKDTNDYRTLANASPLKWDNSLARSAQDWVDFLCKNEGCRMRHPSTESEKNQYLNNNTLGQNLAWFEGSPGSPAESVKNWGPVECKQYDPKSPAIGTDGSEVGHFTQLVWESTKSLGCGSATNGNETLYACNYSPPGNIIYNGGYSLYNKNVQKPNPCS</sequence>
<accession>A0A6C0IZ47</accession>
<dbReference type="PROSITE" id="PS01010">
    <property type="entry name" value="CRISP_2"/>
    <property type="match status" value="1"/>
</dbReference>
<evidence type="ECO:0000259" key="1">
    <source>
        <dbReference type="SMART" id="SM00198"/>
    </source>
</evidence>